<dbReference type="SUPFAM" id="SSF56112">
    <property type="entry name" value="Protein kinase-like (PK-like)"/>
    <property type="match status" value="1"/>
</dbReference>
<dbReference type="GO" id="GO:0004674">
    <property type="term" value="F:protein serine/threonine kinase activity"/>
    <property type="evidence" value="ECO:0007669"/>
    <property type="project" value="TreeGrafter"/>
</dbReference>
<dbReference type="GO" id="GO:0044773">
    <property type="term" value="P:mitotic DNA damage checkpoint signaling"/>
    <property type="evidence" value="ECO:0007669"/>
    <property type="project" value="TreeGrafter"/>
</dbReference>
<organism evidence="2 3">
    <name type="scientific">Rhodofomes roseus</name>
    <dbReference type="NCBI Taxonomy" id="34475"/>
    <lineage>
        <taxon>Eukaryota</taxon>
        <taxon>Fungi</taxon>
        <taxon>Dikarya</taxon>
        <taxon>Basidiomycota</taxon>
        <taxon>Agaricomycotina</taxon>
        <taxon>Agaricomycetes</taxon>
        <taxon>Polyporales</taxon>
        <taxon>Rhodofomes</taxon>
    </lineage>
</organism>
<dbReference type="AlphaFoldDB" id="A0A4Y9XRH4"/>
<dbReference type="Proteomes" id="UP000298390">
    <property type="component" value="Unassembled WGS sequence"/>
</dbReference>
<dbReference type="GO" id="GO:0005524">
    <property type="term" value="F:ATP binding"/>
    <property type="evidence" value="ECO:0007669"/>
    <property type="project" value="InterPro"/>
</dbReference>
<proteinExistence type="predicted"/>
<gene>
    <name evidence="2" type="ORF">EVJ58_g10058</name>
</gene>
<dbReference type="GO" id="GO:0005634">
    <property type="term" value="C:nucleus"/>
    <property type="evidence" value="ECO:0007669"/>
    <property type="project" value="TreeGrafter"/>
</dbReference>
<evidence type="ECO:0000313" key="3">
    <source>
        <dbReference type="Proteomes" id="UP000298390"/>
    </source>
</evidence>
<reference evidence="2 3" key="1">
    <citation type="submission" date="2019-01" db="EMBL/GenBank/DDBJ databases">
        <title>Genome sequencing of the rare red list fungi Fomitopsis rosea.</title>
        <authorList>
            <person name="Buettner E."/>
            <person name="Kellner H."/>
        </authorList>
    </citation>
    <scope>NUCLEOTIDE SEQUENCE [LARGE SCALE GENOMIC DNA]</scope>
    <source>
        <strain evidence="2 3">DSM 105464</strain>
    </source>
</reference>
<dbReference type="SMART" id="SM00220">
    <property type="entry name" value="S_TKc"/>
    <property type="match status" value="1"/>
</dbReference>
<accession>A0A4Y9XRH4</accession>
<dbReference type="PANTHER" id="PTHR44167:SF30">
    <property type="entry name" value="PHOSPHORYLASE KINASE"/>
    <property type="match status" value="1"/>
</dbReference>
<dbReference type="EMBL" id="SEKV01000989">
    <property type="protein sequence ID" value="TFY52368.1"/>
    <property type="molecule type" value="Genomic_DNA"/>
</dbReference>
<dbReference type="Gene3D" id="1.10.510.10">
    <property type="entry name" value="Transferase(Phosphotransferase) domain 1"/>
    <property type="match status" value="1"/>
</dbReference>
<dbReference type="STRING" id="34475.A0A4Y9XRH4"/>
<evidence type="ECO:0000313" key="2">
    <source>
        <dbReference type="EMBL" id="TFY52368.1"/>
    </source>
</evidence>
<dbReference type="PROSITE" id="PS50011">
    <property type="entry name" value="PROTEIN_KINASE_DOM"/>
    <property type="match status" value="1"/>
</dbReference>
<dbReference type="PANTHER" id="PTHR44167">
    <property type="entry name" value="OVARIAN-SPECIFIC SERINE/THREONINE-PROTEIN KINASE LOK-RELATED"/>
    <property type="match status" value="1"/>
</dbReference>
<evidence type="ECO:0000259" key="1">
    <source>
        <dbReference type="PROSITE" id="PS50011"/>
    </source>
</evidence>
<name>A0A4Y9XRH4_9APHY</name>
<sequence length="375" mass="43583">MDIATARFPSLSHYIQLTDDERCAILYTHERAWRNQQPFLESHGYMLRPRLRPGWTPSWRISGEHPLDAEDTNYIHPFPHLTDATRISDGKLVSIKRVFSNSVEVKIATYLRNRLFEKDARNHCVPILDLFEDDKNASISYMVMPFLRWFDRPSFDSVDDVLDLGEQLLEGLVFLHEHGIAHRDCSYTNLMMDATPLFPDGFHPLRNTLKPDGKTAAWPYSRSHFPVKYYFIDFGISVQIPPDVQPKLAVGGDGRDQAPPELSDDVPYDPFKLDVFILGNVFRKNLYDTLSNVGFLRPIWHSMTQPDPLERPSPAEALQQWQQMRRAVPYTRRRWRLKRRDEVPLLILFLDVVHLITSAAHIVKGTKTTKNLFSW</sequence>
<feature type="domain" description="Protein kinase" evidence="1">
    <location>
        <begin position="67"/>
        <end position="375"/>
    </location>
</feature>
<comment type="caution">
    <text evidence="2">The sequence shown here is derived from an EMBL/GenBank/DDBJ whole genome shotgun (WGS) entry which is preliminary data.</text>
</comment>
<dbReference type="InterPro" id="IPR000719">
    <property type="entry name" value="Prot_kinase_dom"/>
</dbReference>
<protein>
    <recommendedName>
        <fullName evidence="1">Protein kinase domain-containing protein</fullName>
    </recommendedName>
</protein>
<dbReference type="InterPro" id="IPR011009">
    <property type="entry name" value="Kinase-like_dom_sf"/>
</dbReference>